<feature type="compositionally biased region" description="Low complexity" evidence="1">
    <location>
        <begin position="175"/>
        <end position="189"/>
    </location>
</feature>
<evidence type="ECO:0000256" key="1">
    <source>
        <dbReference type="SAM" id="MobiDB-lite"/>
    </source>
</evidence>
<feature type="compositionally biased region" description="Low complexity" evidence="1">
    <location>
        <begin position="845"/>
        <end position="855"/>
    </location>
</feature>
<feature type="region of interest" description="Disordered" evidence="1">
    <location>
        <begin position="874"/>
        <end position="918"/>
    </location>
</feature>
<feature type="region of interest" description="Disordered" evidence="1">
    <location>
        <begin position="784"/>
        <end position="816"/>
    </location>
</feature>
<dbReference type="AlphaFoldDB" id="A0A194W9L4"/>
<keyword evidence="2" id="KW-0812">Transmembrane</keyword>
<feature type="transmembrane region" description="Helical" evidence="2">
    <location>
        <begin position="584"/>
        <end position="600"/>
    </location>
</feature>
<proteinExistence type="predicted"/>
<accession>A0A194W9L4</accession>
<keyword evidence="4" id="KW-1185">Reference proteome</keyword>
<organism evidence="3 4">
    <name type="scientific">Cytospora mali</name>
    <name type="common">Apple Valsa canker fungus</name>
    <name type="synonym">Valsa mali</name>
    <dbReference type="NCBI Taxonomy" id="578113"/>
    <lineage>
        <taxon>Eukaryota</taxon>
        <taxon>Fungi</taxon>
        <taxon>Dikarya</taxon>
        <taxon>Ascomycota</taxon>
        <taxon>Pezizomycotina</taxon>
        <taxon>Sordariomycetes</taxon>
        <taxon>Sordariomycetidae</taxon>
        <taxon>Diaporthales</taxon>
        <taxon>Cytosporaceae</taxon>
        <taxon>Cytospora</taxon>
    </lineage>
</organism>
<dbReference type="InterPro" id="IPR029044">
    <property type="entry name" value="Nucleotide-diphossugar_trans"/>
</dbReference>
<gene>
    <name evidence="3" type="ORF">VM1G_08182</name>
</gene>
<feature type="region of interest" description="Disordered" evidence="1">
    <location>
        <begin position="837"/>
        <end position="862"/>
    </location>
</feature>
<evidence type="ECO:0000313" key="4">
    <source>
        <dbReference type="Proteomes" id="UP000078559"/>
    </source>
</evidence>
<dbReference type="Pfam" id="PF13641">
    <property type="entry name" value="Glyco_tranf_2_3"/>
    <property type="match status" value="1"/>
</dbReference>
<dbReference type="SUPFAM" id="SSF53448">
    <property type="entry name" value="Nucleotide-diphospho-sugar transferases"/>
    <property type="match status" value="1"/>
</dbReference>
<dbReference type="OrthoDB" id="2590398at2759"/>
<feature type="transmembrane region" description="Helical" evidence="2">
    <location>
        <begin position="268"/>
        <end position="288"/>
    </location>
</feature>
<evidence type="ECO:0000256" key="2">
    <source>
        <dbReference type="SAM" id="Phobius"/>
    </source>
</evidence>
<evidence type="ECO:0000313" key="3">
    <source>
        <dbReference type="EMBL" id="KUI72773.1"/>
    </source>
</evidence>
<feature type="transmembrane region" description="Helical" evidence="2">
    <location>
        <begin position="631"/>
        <end position="657"/>
    </location>
</feature>
<dbReference type="EMBL" id="CM003106">
    <property type="protein sequence ID" value="KUI72773.1"/>
    <property type="molecule type" value="Genomic_DNA"/>
</dbReference>
<feature type="region of interest" description="Disordered" evidence="1">
    <location>
        <begin position="175"/>
        <end position="212"/>
    </location>
</feature>
<feature type="region of interest" description="Disordered" evidence="1">
    <location>
        <begin position="26"/>
        <end position="76"/>
    </location>
</feature>
<dbReference type="Proteomes" id="UP000078559">
    <property type="component" value="Chromosome 9"/>
</dbReference>
<feature type="transmembrane region" description="Helical" evidence="2">
    <location>
        <begin position="678"/>
        <end position="702"/>
    </location>
</feature>
<feature type="compositionally biased region" description="Low complexity" evidence="1">
    <location>
        <begin position="874"/>
        <end position="883"/>
    </location>
</feature>
<feature type="compositionally biased region" description="Low complexity" evidence="1">
    <location>
        <begin position="793"/>
        <end position="805"/>
    </location>
</feature>
<keyword evidence="2" id="KW-1133">Transmembrane helix</keyword>
<feature type="compositionally biased region" description="Basic and acidic residues" evidence="1">
    <location>
        <begin position="197"/>
        <end position="208"/>
    </location>
</feature>
<feature type="transmembrane region" description="Helical" evidence="2">
    <location>
        <begin position="308"/>
        <end position="328"/>
    </location>
</feature>
<sequence>MASGVKRTPSVKVQNDVLVPQRLLSVSRRGGNEWPLPSNTPRVRHQRQLSRTQNGAGPSRNPYHEYENEDNDGPLEPFPAVANKRRSFIFPPGPDTQTSWQNLRAAGRPRKTSDPITLQDRRSVHQSVCLDIPTGKDHNAGIVNDEEVHNPFSDVHAARHVSQRSFPLVCKRLSDTTTSTSSSPSSSSTTDDDDDAWEHNRPDSETVPRRNGTVRRVVDAVVPDRVQETARNVISRARRSSMTDIYEKAKTRGVELQRKRWVEILFEYTIYTLLLCFIYFVLIGLPLWNGAVYWLYWVVSTKFVVTGGWSITIGVAVFYAFGPLLILFEKEPPVIEHPDGFDRKNLPGVENTALLIPCYKSANIVGATIEAALQVFPPSHIFVIANGNSPTPLDNTEEVCLPYGVNHIWSPVGSKIVAQFVGCYAAKGFKNVLLIDDDCALPPNFPVVSDRLSDTVRSIGYTIKSVGPNSSKGTWCQQAQDLEYKISGLQRALAGKMGSATFPHGAISLWDRQFLIQTFHDHPGFSVSEDWFFGHSCRRLGGRIKMCTSVFVETETPPAIFFSSGGSRGGFGEMTVFKQRFSRWNFFFVNGMYYNMHYILTSWKLGWWEIGAKIFVFQEVYETLLYLFTPFILPISFIVAPAFCGYLLAGTAVMYLINVVIFNEVHLRLRKERIGWDVLLVYYMPYKLILTLVNVASCYWSLYKYARYFAKRHPKVIEDEKAVEVVLRLEETTPLAVDEYSTIYEDEEAHDVSRLSSAVMGPRAGSRLSTRMSARFSYMSMVDSEDGGGGRGNNNNNSINNNNNNRQSFVSGSTDVIPVHDGSQIFAGFNFAFSPTPVSPGPGPRGSYGPSSPTSAVGPRPRASYDQFMAMSASSGMRGSYGSPTPGFDRARSTSPYGWSSPGSDGGGGGGGYRDRDGHAMQLPQMAHIPQDRVIEFGEELNEKTGSYTNRMRKDSWAHNMV</sequence>
<protein>
    <submittedName>
        <fullName evidence="3">Uncharacterized protein</fullName>
    </submittedName>
</protein>
<dbReference type="SMR" id="A0A194W9L4"/>
<keyword evidence="2" id="KW-0472">Membrane</keyword>
<dbReference type="Gene3D" id="3.90.550.10">
    <property type="entry name" value="Spore Coat Polysaccharide Biosynthesis Protein SpsA, Chain A"/>
    <property type="match status" value="1"/>
</dbReference>
<reference evidence="3" key="1">
    <citation type="submission" date="2014-12" db="EMBL/GenBank/DDBJ databases">
        <title>Genome Sequence of Valsa Canker Pathogens Uncovers a Specific Adaption of Colonization on Woody Bark.</title>
        <authorList>
            <person name="Yin Z."/>
            <person name="Liu H."/>
            <person name="Gao X."/>
            <person name="Li Z."/>
            <person name="Song N."/>
            <person name="Ke X."/>
            <person name="Dai Q."/>
            <person name="Wu Y."/>
            <person name="Sun Y."/>
            <person name="Xu J.-R."/>
            <person name="Kang Z.K."/>
            <person name="Wang L."/>
            <person name="Huang L."/>
        </authorList>
    </citation>
    <scope>NUCLEOTIDE SEQUENCE [LARGE SCALE GENOMIC DNA]</scope>
    <source>
        <strain evidence="3">03-8</strain>
    </source>
</reference>
<name>A0A194W9L4_CYTMA</name>